<protein>
    <submittedName>
        <fullName evidence="2">Uncharacterized protein</fullName>
    </submittedName>
</protein>
<dbReference type="Proteomes" id="UP000509597">
    <property type="component" value="Chromosome"/>
</dbReference>
<organism evidence="2 3">
    <name type="scientific">Chitinibacter bivalviorum</name>
    <dbReference type="NCBI Taxonomy" id="2739434"/>
    <lineage>
        <taxon>Bacteria</taxon>
        <taxon>Pseudomonadati</taxon>
        <taxon>Pseudomonadota</taxon>
        <taxon>Betaproteobacteria</taxon>
        <taxon>Neisseriales</taxon>
        <taxon>Chitinibacteraceae</taxon>
        <taxon>Chitinibacter</taxon>
    </lineage>
</organism>
<feature type="compositionally biased region" description="Low complexity" evidence="1">
    <location>
        <begin position="105"/>
        <end position="138"/>
    </location>
</feature>
<sequence length="144" mass="15303">MNINSSTSLTTQASSATSISASNVSTLQKLQQEQRQQTLEQAKPVVEQVYISKQGQQQLETYAKSAANAAERNDTGSEFSSSGSSNTGVSTEQILKAVDKQQNRQTAAALASYAQQQAQASNDKPATAPKPTPYTQTTSIQESA</sequence>
<keyword evidence="3" id="KW-1185">Reference proteome</keyword>
<dbReference type="EMBL" id="CP058627">
    <property type="protein sequence ID" value="QLG89017.1"/>
    <property type="molecule type" value="Genomic_DNA"/>
</dbReference>
<feature type="region of interest" description="Disordered" evidence="1">
    <location>
        <begin position="62"/>
        <end position="144"/>
    </location>
</feature>
<dbReference type="RefSeq" id="WP_179355519.1">
    <property type="nucleotide sequence ID" value="NZ_CP058627.1"/>
</dbReference>
<evidence type="ECO:0000313" key="2">
    <source>
        <dbReference type="EMBL" id="QLG89017.1"/>
    </source>
</evidence>
<dbReference type="AlphaFoldDB" id="A0A7H9BJZ4"/>
<proteinExistence type="predicted"/>
<name>A0A7H9BJZ4_9NEIS</name>
<accession>A0A7H9BJZ4</accession>
<dbReference type="KEGG" id="chiz:HQ393_12635"/>
<feature type="compositionally biased region" description="Low complexity" evidence="1">
    <location>
        <begin position="76"/>
        <end position="91"/>
    </location>
</feature>
<evidence type="ECO:0000256" key="1">
    <source>
        <dbReference type="SAM" id="MobiDB-lite"/>
    </source>
</evidence>
<evidence type="ECO:0000313" key="3">
    <source>
        <dbReference type="Proteomes" id="UP000509597"/>
    </source>
</evidence>
<feature type="region of interest" description="Disordered" evidence="1">
    <location>
        <begin position="1"/>
        <end position="39"/>
    </location>
</feature>
<gene>
    <name evidence="2" type="ORF">HQ393_12635</name>
</gene>
<reference evidence="2 3" key="1">
    <citation type="submission" date="2020-07" db="EMBL/GenBank/DDBJ databases">
        <title>Complete genome sequence of Chitinibacter sp. 2T18.</title>
        <authorList>
            <person name="Bae J.-W."/>
            <person name="Choi J.-W."/>
        </authorList>
    </citation>
    <scope>NUCLEOTIDE SEQUENCE [LARGE SCALE GENOMIC DNA]</scope>
    <source>
        <strain evidence="2 3">2T18</strain>
    </source>
</reference>